<feature type="compositionally biased region" description="Acidic residues" evidence="1">
    <location>
        <begin position="134"/>
        <end position="144"/>
    </location>
</feature>
<proteinExistence type="predicted"/>
<feature type="compositionally biased region" description="Basic and acidic residues" evidence="1">
    <location>
        <begin position="151"/>
        <end position="160"/>
    </location>
</feature>
<evidence type="ECO:0000313" key="2">
    <source>
        <dbReference type="EMBL" id="KIJ31920.1"/>
    </source>
</evidence>
<feature type="compositionally biased region" description="Acidic residues" evidence="1">
    <location>
        <begin position="165"/>
        <end position="174"/>
    </location>
</feature>
<dbReference type="HOGENOM" id="CLU_785659_0_0_1"/>
<keyword evidence="3" id="KW-1185">Reference proteome</keyword>
<dbReference type="AlphaFoldDB" id="A0A0C9V347"/>
<feature type="region of interest" description="Disordered" evidence="1">
    <location>
        <begin position="39"/>
        <end position="197"/>
    </location>
</feature>
<feature type="compositionally biased region" description="Acidic residues" evidence="1">
    <location>
        <begin position="109"/>
        <end position="121"/>
    </location>
</feature>
<organism evidence="2 3">
    <name type="scientific">Sphaerobolus stellatus (strain SS14)</name>
    <dbReference type="NCBI Taxonomy" id="990650"/>
    <lineage>
        <taxon>Eukaryota</taxon>
        <taxon>Fungi</taxon>
        <taxon>Dikarya</taxon>
        <taxon>Basidiomycota</taxon>
        <taxon>Agaricomycotina</taxon>
        <taxon>Agaricomycetes</taxon>
        <taxon>Phallomycetidae</taxon>
        <taxon>Geastrales</taxon>
        <taxon>Sphaerobolaceae</taxon>
        <taxon>Sphaerobolus</taxon>
    </lineage>
</organism>
<gene>
    <name evidence="2" type="ORF">M422DRAFT_266284</name>
</gene>
<reference evidence="2 3" key="1">
    <citation type="submission" date="2014-06" db="EMBL/GenBank/DDBJ databases">
        <title>Evolutionary Origins and Diversification of the Mycorrhizal Mutualists.</title>
        <authorList>
            <consortium name="DOE Joint Genome Institute"/>
            <consortium name="Mycorrhizal Genomics Consortium"/>
            <person name="Kohler A."/>
            <person name="Kuo A."/>
            <person name="Nagy L.G."/>
            <person name="Floudas D."/>
            <person name="Copeland A."/>
            <person name="Barry K.W."/>
            <person name="Cichocki N."/>
            <person name="Veneault-Fourrey C."/>
            <person name="LaButti K."/>
            <person name="Lindquist E.A."/>
            <person name="Lipzen A."/>
            <person name="Lundell T."/>
            <person name="Morin E."/>
            <person name="Murat C."/>
            <person name="Riley R."/>
            <person name="Ohm R."/>
            <person name="Sun H."/>
            <person name="Tunlid A."/>
            <person name="Henrissat B."/>
            <person name="Grigoriev I.V."/>
            <person name="Hibbett D.S."/>
            <person name="Martin F."/>
        </authorList>
    </citation>
    <scope>NUCLEOTIDE SEQUENCE [LARGE SCALE GENOMIC DNA]</scope>
    <source>
        <strain evidence="2 3">SS14</strain>
    </source>
</reference>
<accession>A0A0C9V347</accession>
<evidence type="ECO:0000313" key="3">
    <source>
        <dbReference type="Proteomes" id="UP000054279"/>
    </source>
</evidence>
<sequence length="353" mass="40031">MDYPRTRSQMFYSPVTNRLQFSPERSATPPIITNRLEFYSEEESSPASSASLKSVPVTKISVNPPTRRLVKEGSSPLESLAKRHDHPPTAQDIAKTAPEPLIKRRDIPAQEEEYTSEEEENILPTSSELSTIQENDDEEEDTDTDSISPALRHEEAHEQSGDDQSSSDDSEEPEVTTNQLMRKPPGSAGRPGGHGYTLKMELKKRGWTPTHIQDVTAYIRKIAPNYIDIHISYAQQDTAKVDRLFRKVRRRFRLLNLQLYENDWALKDFVQAHIKYARDTFEVESAPGPSRAKRDGEPDTENLVQTKRRRVEGRSSSVPRAPASVRIWICLCWLLTAVNQPTTTNRPVSIPAL</sequence>
<protein>
    <submittedName>
        <fullName evidence="2">Uncharacterized protein</fullName>
    </submittedName>
</protein>
<name>A0A0C9V347_SPHS4</name>
<dbReference type="Proteomes" id="UP000054279">
    <property type="component" value="Unassembled WGS sequence"/>
</dbReference>
<feature type="compositionally biased region" description="Polar residues" evidence="1">
    <location>
        <begin position="123"/>
        <end position="133"/>
    </location>
</feature>
<evidence type="ECO:0000256" key="1">
    <source>
        <dbReference type="SAM" id="MobiDB-lite"/>
    </source>
</evidence>
<dbReference type="EMBL" id="KN837234">
    <property type="protein sequence ID" value="KIJ31920.1"/>
    <property type="molecule type" value="Genomic_DNA"/>
</dbReference>